<dbReference type="GO" id="GO:0160148">
    <property type="term" value="F:tRNA pseudouridine(55) synthase activity"/>
    <property type="evidence" value="ECO:0007669"/>
    <property type="project" value="UniProtKB-EC"/>
</dbReference>
<dbReference type="InterPro" id="IPR014780">
    <property type="entry name" value="tRNA_psdUridine_synth_TruB"/>
</dbReference>
<evidence type="ECO:0000259" key="7">
    <source>
        <dbReference type="Pfam" id="PF01509"/>
    </source>
</evidence>
<evidence type="ECO:0000313" key="10">
    <source>
        <dbReference type="EMBL" id="KAB1657296.1"/>
    </source>
</evidence>
<dbReference type="CDD" id="cd02573">
    <property type="entry name" value="PseudoU_synth_EcTruB"/>
    <property type="match status" value="1"/>
</dbReference>
<keyword evidence="4 5" id="KW-0413">Isomerase</keyword>
<comment type="catalytic activity">
    <reaction evidence="1 5">
        <text>uridine(55) in tRNA = pseudouridine(55) in tRNA</text>
        <dbReference type="Rhea" id="RHEA:42532"/>
        <dbReference type="Rhea" id="RHEA-COMP:10101"/>
        <dbReference type="Rhea" id="RHEA-COMP:10102"/>
        <dbReference type="ChEBI" id="CHEBI:65314"/>
        <dbReference type="ChEBI" id="CHEBI:65315"/>
        <dbReference type="EC" id="5.4.99.25"/>
    </reaction>
</comment>
<evidence type="ECO:0000256" key="3">
    <source>
        <dbReference type="ARBA" id="ARBA00022694"/>
    </source>
</evidence>
<proteinExistence type="inferred from homology"/>
<dbReference type="PANTHER" id="PTHR13767:SF2">
    <property type="entry name" value="PSEUDOURIDYLATE SYNTHASE TRUB1"/>
    <property type="match status" value="1"/>
</dbReference>
<dbReference type="EC" id="5.4.99.25" evidence="5"/>
<evidence type="ECO:0000256" key="1">
    <source>
        <dbReference type="ARBA" id="ARBA00000385"/>
    </source>
</evidence>
<dbReference type="GO" id="GO:1990481">
    <property type="term" value="P:mRNA pseudouridine synthesis"/>
    <property type="evidence" value="ECO:0007669"/>
    <property type="project" value="TreeGrafter"/>
</dbReference>
<dbReference type="InterPro" id="IPR036974">
    <property type="entry name" value="PUA_sf"/>
</dbReference>
<dbReference type="InterPro" id="IPR002501">
    <property type="entry name" value="PsdUridine_synth_N"/>
</dbReference>
<dbReference type="EMBL" id="WBJZ01000009">
    <property type="protein sequence ID" value="KAB1657296.1"/>
    <property type="molecule type" value="Genomic_DNA"/>
</dbReference>
<comment type="similarity">
    <text evidence="2 5">Belongs to the pseudouridine synthase TruB family. Type 1 subfamily.</text>
</comment>
<keyword evidence="3 5" id="KW-0819">tRNA processing</keyword>
<dbReference type="AlphaFoldDB" id="A0A7J5BSS1"/>
<organism evidence="10 11">
    <name type="scientific">Pseudoclavibacter chungangensis</name>
    <dbReference type="NCBI Taxonomy" id="587635"/>
    <lineage>
        <taxon>Bacteria</taxon>
        <taxon>Bacillati</taxon>
        <taxon>Actinomycetota</taxon>
        <taxon>Actinomycetes</taxon>
        <taxon>Micrococcales</taxon>
        <taxon>Microbacteriaceae</taxon>
        <taxon>Pseudoclavibacter</taxon>
    </lineage>
</organism>
<evidence type="ECO:0000313" key="11">
    <source>
        <dbReference type="Proteomes" id="UP000467240"/>
    </source>
</evidence>
<comment type="function">
    <text evidence="5">Responsible for synthesis of pseudouridine from uracil-55 in the psi GC loop of transfer RNAs.</text>
</comment>
<accession>A0A7J5BSS1</accession>
<dbReference type="Pfam" id="PF09142">
    <property type="entry name" value="TruB_C"/>
    <property type="match status" value="1"/>
</dbReference>
<evidence type="ECO:0000256" key="6">
    <source>
        <dbReference type="SAM" id="MobiDB-lite"/>
    </source>
</evidence>
<gene>
    <name evidence="5 10" type="primary">truB</name>
    <name evidence="10" type="ORF">F8O01_08615</name>
</gene>
<dbReference type="PANTHER" id="PTHR13767">
    <property type="entry name" value="TRNA-PSEUDOURIDINE SYNTHASE"/>
    <property type="match status" value="1"/>
</dbReference>
<dbReference type="OrthoDB" id="9802309at2"/>
<evidence type="ECO:0000256" key="4">
    <source>
        <dbReference type="ARBA" id="ARBA00023235"/>
    </source>
</evidence>
<protein>
    <recommendedName>
        <fullName evidence="5">tRNA pseudouridine synthase B</fullName>
        <ecNumber evidence="5">5.4.99.25</ecNumber>
    </recommendedName>
    <alternativeName>
        <fullName evidence="5">tRNA pseudouridine(55) synthase</fullName>
        <shortName evidence="5">Psi55 synthase</shortName>
    </alternativeName>
    <alternativeName>
        <fullName evidence="5">tRNA pseudouridylate synthase</fullName>
    </alternativeName>
    <alternativeName>
        <fullName evidence="5">tRNA-uridine isomerase</fullName>
    </alternativeName>
</protein>
<dbReference type="RefSeq" id="WP_158040461.1">
    <property type="nucleotide sequence ID" value="NZ_JACCFV010000001.1"/>
</dbReference>
<dbReference type="Gene3D" id="3.30.2350.10">
    <property type="entry name" value="Pseudouridine synthase"/>
    <property type="match status" value="1"/>
</dbReference>
<dbReference type="HAMAP" id="MF_01080">
    <property type="entry name" value="TruB_bact"/>
    <property type="match status" value="1"/>
</dbReference>
<dbReference type="Proteomes" id="UP000467240">
    <property type="component" value="Unassembled WGS sequence"/>
</dbReference>
<dbReference type="InterPro" id="IPR015225">
    <property type="entry name" value="tRNA_psdUridine_synth_fam2_C"/>
</dbReference>
<dbReference type="InterPro" id="IPR020103">
    <property type="entry name" value="PsdUridine_synth_cat_dom_sf"/>
</dbReference>
<feature type="domain" description="Pseudouridine synthase II N-terminal" evidence="7">
    <location>
        <begin position="31"/>
        <end position="190"/>
    </location>
</feature>
<dbReference type="InterPro" id="IPR032819">
    <property type="entry name" value="TruB_C"/>
</dbReference>
<evidence type="ECO:0000256" key="2">
    <source>
        <dbReference type="ARBA" id="ARBA00005642"/>
    </source>
</evidence>
<sequence length="310" mass="32610">MTRRESSGPHGILLLDKPNGPTSHDLVARTRRALGTRKVGHAGTLDPMATGLLVLGVGDATRLLTYFVGADKEYLATVRLGVSTNTEDAEGEITARAEPGAIARLGTDEIDATIASLTGRIRQVPSAVSAIKVDGVRAYKRVRDGEQVELDAREVDITEFVRTGSPRRADGEESAVDVDVRVACSSGTYVRALARDLGDALGVGAHLVALRRTRVGAFRVDEASDVERTDLVDALLAPAAAALRRFERLDADERDAADLRNGRVIARGSTGSGDEPLRAAIDATGALIGIVGPRDGGWKSVMNLPTGGAS</sequence>
<feature type="region of interest" description="Disordered" evidence="6">
    <location>
        <begin position="1"/>
        <end position="23"/>
    </location>
</feature>
<evidence type="ECO:0000259" key="8">
    <source>
        <dbReference type="Pfam" id="PF09142"/>
    </source>
</evidence>
<dbReference type="GO" id="GO:0003723">
    <property type="term" value="F:RNA binding"/>
    <property type="evidence" value="ECO:0007669"/>
    <property type="project" value="InterPro"/>
</dbReference>
<dbReference type="Pfam" id="PF16198">
    <property type="entry name" value="TruB_C_2"/>
    <property type="match status" value="1"/>
</dbReference>
<dbReference type="NCBIfam" id="TIGR00431">
    <property type="entry name" value="TruB"/>
    <property type="match status" value="1"/>
</dbReference>
<evidence type="ECO:0000256" key="5">
    <source>
        <dbReference type="HAMAP-Rule" id="MF_01080"/>
    </source>
</evidence>
<feature type="domain" description="tRNA pseudouridine synthase II TruB subfamily 2 C-terminal" evidence="8">
    <location>
        <begin position="246"/>
        <end position="304"/>
    </location>
</feature>
<comment type="caution">
    <text evidence="10">The sequence shown here is derived from an EMBL/GenBank/DDBJ whole genome shotgun (WGS) entry which is preliminary data.</text>
</comment>
<evidence type="ECO:0000259" key="9">
    <source>
        <dbReference type="Pfam" id="PF16198"/>
    </source>
</evidence>
<dbReference type="GO" id="GO:0031119">
    <property type="term" value="P:tRNA pseudouridine synthesis"/>
    <property type="evidence" value="ECO:0007669"/>
    <property type="project" value="UniProtKB-UniRule"/>
</dbReference>
<dbReference type="Pfam" id="PF01509">
    <property type="entry name" value="TruB_N"/>
    <property type="match status" value="1"/>
</dbReference>
<feature type="active site" description="Nucleophile" evidence="5">
    <location>
        <position position="46"/>
    </location>
</feature>
<name>A0A7J5BSS1_9MICO</name>
<feature type="domain" description="tRNA pseudouridylate synthase B C-terminal" evidence="9">
    <location>
        <begin position="191"/>
        <end position="236"/>
    </location>
</feature>
<keyword evidence="11" id="KW-1185">Reference proteome</keyword>
<dbReference type="SUPFAM" id="SSF55120">
    <property type="entry name" value="Pseudouridine synthase"/>
    <property type="match status" value="1"/>
</dbReference>
<dbReference type="Gene3D" id="2.30.130.10">
    <property type="entry name" value="PUA domain"/>
    <property type="match status" value="1"/>
</dbReference>
<reference evidence="10 11" key="1">
    <citation type="submission" date="2019-09" db="EMBL/GenBank/DDBJ databases">
        <title>Phylogeny of genus Pseudoclavibacter and closely related genus.</title>
        <authorList>
            <person name="Li Y."/>
        </authorList>
    </citation>
    <scope>NUCLEOTIDE SEQUENCE [LARGE SCALE GENOMIC DNA]</scope>
    <source>
        <strain evidence="10 11">DSM 23821</strain>
    </source>
</reference>